<gene>
    <name evidence="1" type="ORF">HLB44_09760</name>
</gene>
<dbReference type="Proteomes" id="UP000737171">
    <property type="component" value="Unassembled WGS sequence"/>
</dbReference>
<accession>A0ABX2EF86</accession>
<dbReference type="RefSeq" id="WP_173122396.1">
    <property type="nucleotide sequence ID" value="NZ_JABRWJ010000003.1"/>
</dbReference>
<organism evidence="1 2">
    <name type="scientific">Pseudaquabacterium terrae</name>
    <dbReference type="NCBI Taxonomy" id="2732868"/>
    <lineage>
        <taxon>Bacteria</taxon>
        <taxon>Pseudomonadati</taxon>
        <taxon>Pseudomonadota</taxon>
        <taxon>Betaproteobacteria</taxon>
        <taxon>Burkholderiales</taxon>
        <taxon>Sphaerotilaceae</taxon>
        <taxon>Pseudaquabacterium</taxon>
    </lineage>
</organism>
<dbReference type="InterPro" id="IPR009003">
    <property type="entry name" value="Peptidase_S1_PA"/>
</dbReference>
<evidence type="ECO:0000313" key="1">
    <source>
        <dbReference type="EMBL" id="NRF67268.1"/>
    </source>
</evidence>
<sequence>MPAYPDDPPQRQIRVGAQFVDDPMRALAPEESLQFEAALIGIAGSVGRSAWLSGWPVFRGMLLSVNFASADEGYDAIGSAVLVAPGLALCAHHVVKPYYDRMLAGKASCVCVGPLHDRVNLWRLNRATWVGGTDLELLNLSCASELPTDRAFSQAVLTTRTPRIGETLKLCGFRRDRMDVKPGEIACHGNVLVCQGRVQQVYPQSRDRAMLSWPVVEVDCPAWGAMSGGPVFDERGYLIGLVCSSVEGCDGPAYVSLLWPALGHPVPTKWPFERDGLTSLHQLDACLIEGREAFSAIPRDAGSVAWTVQHW</sequence>
<comment type="caution">
    <text evidence="1">The sequence shown here is derived from an EMBL/GenBank/DDBJ whole genome shotgun (WGS) entry which is preliminary data.</text>
</comment>
<dbReference type="SUPFAM" id="SSF50494">
    <property type="entry name" value="Trypsin-like serine proteases"/>
    <property type="match status" value="1"/>
</dbReference>
<dbReference type="EMBL" id="JABRWJ010000003">
    <property type="protein sequence ID" value="NRF67268.1"/>
    <property type="molecule type" value="Genomic_DNA"/>
</dbReference>
<dbReference type="Pfam" id="PF13365">
    <property type="entry name" value="Trypsin_2"/>
    <property type="match status" value="1"/>
</dbReference>
<reference evidence="1 2" key="1">
    <citation type="submission" date="2020-05" db="EMBL/GenBank/DDBJ databases">
        <title>Aquincola sp. isolate from soil.</title>
        <authorList>
            <person name="Han J."/>
            <person name="Kim D.-U."/>
        </authorList>
    </citation>
    <scope>NUCLEOTIDE SEQUENCE [LARGE SCALE GENOMIC DNA]</scope>
    <source>
        <strain evidence="1 2">S2</strain>
    </source>
</reference>
<evidence type="ECO:0000313" key="2">
    <source>
        <dbReference type="Proteomes" id="UP000737171"/>
    </source>
</evidence>
<proteinExistence type="predicted"/>
<name>A0ABX2EF86_9BURK</name>
<protein>
    <submittedName>
        <fullName evidence="1">Trypsin-like peptidase domain-containing protein</fullName>
    </submittedName>
</protein>
<keyword evidence="2" id="KW-1185">Reference proteome</keyword>